<protein>
    <submittedName>
        <fullName evidence="4">16691_t:CDS:1</fullName>
    </submittedName>
</protein>
<feature type="chain" id="PRO_5040200793" evidence="1">
    <location>
        <begin position="20"/>
        <end position="594"/>
    </location>
</feature>
<keyword evidence="5" id="KW-1185">Reference proteome</keyword>
<dbReference type="AlphaFoldDB" id="A0A9N8ZMH6"/>
<dbReference type="Pfam" id="PF03572">
    <property type="entry name" value="Peptidase_S41"/>
    <property type="match status" value="1"/>
</dbReference>
<dbReference type="Gene3D" id="3.90.226.10">
    <property type="entry name" value="2-enoyl-CoA Hydratase, Chain A, domain 1"/>
    <property type="match status" value="1"/>
</dbReference>
<dbReference type="SUPFAM" id="SSF52096">
    <property type="entry name" value="ClpP/crotonase"/>
    <property type="match status" value="1"/>
</dbReference>
<proteinExistence type="predicted"/>
<dbReference type="OrthoDB" id="27214at2759"/>
<dbReference type="GO" id="GO:0008236">
    <property type="term" value="F:serine-type peptidase activity"/>
    <property type="evidence" value="ECO:0007669"/>
    <property type="project" value="InterPro"/>
</dbReference>
<dbReference type="InterPro" id="IPR029045">
    <property type="entry name" value="ClpP/crotonase-like_dom_sf"/>
</dbReference>
<name>A0A9N8ZMH6_9GLOM</name>
<evidence type="ECO:0000259" key="3">
    <source>
        <dbReference type="Pfam" id="PF23658"/>
    </source>
</evidence>
<gene>
    <name evidence="4" type="ORF">AMORRO_LOCUS3259</name>
</gene>
<feature type="domain" description="Tail specific protease" evidence="2">
    <location>
        <begin position="314"/>
        <end position="495"/>
    </location>
</feature>
<dbReference type="Proteomes" id="UP000789342">
    <property type="component" value="Unassembled WGS sequence"/>
</dbReference>
<reference evidence="4" key="1">
    <citation type="submission" date="2021-06" db="EMBL/GenBank/DDBJ databases">
        <authorList>
            <person name="Kallberg Y."/>
            <person name="Tangrot J."/>
            <person name="Rosling A."/>
        </authorList>
    </citation>
    <scope>NUCLEOTIDE SEQUENCE</scope>
    <source>
        <strain evidence="4">CL551</strain>
    </source>
</reference>
<dbReference type="InterPro" id="IPR052766">
    <property type="entry name" value="S41A_metabolite_peptidase"/>
</dbReference>
<organism evidence="4 5">
    <name type="scientific">Acaulospora morrowiae</name>
    <dbReference type="NCBI Taxonomy" id="94023"/>
    <lineage>
        <taxon>Eukaryota</taxon>
        <taxon>Fungi</taxon>
        <taxon>Fungi incertae sedis</taxon>
        <taxon>Mucoromycota</taxon>
        <taxon>Glomeromycotina</taxon>
        <taxon>Glomeromycetes</taxon>
        <taxon>Diversisporales</taxon>
        <taxon>Acaulosporaceae</taxon>
        <taxon>Acaulospora</taxon>
    </lineage>
</organism>
<dbReference type="Pfam" id="PF23658">
    <property type="entry name" value="PDZ_CPAF_rel"/>
    <property type="match status" value="1"/>
</dbReference>
<feature type="signal peptide" evidence="1">
    <location>
        <begin position="1"/>
        <end position="19"/>
    </location>
</feature>
<keyword evidence="1" id="KW-0732">Signal</keyword>
<dbReference type="GO" id="GO:0006508">
    <property type="term" value="P:proteolysis"/>
    <property type="evidence" value="ECO:0007669"/>
    <property type="project" value="InterPro"/>
</dbReference>
<dbReference type="InterPro" id="IPR056186">
    <property type="entry name" value="PDZ_CPAF-rel"/>
</dbReference>
<evidence type="ECO:0000313" key="5">
    <source>
        <dbReference type="Proteomes" id="UP000789342"/>
    </source>
</evidence>
<evidence type="ECO:0000259" key="2">
    <source>
        <dbReference type="Pfam" id="PF03572"/>
    </source>
</evidence>
<dbReference type="EMBL" id="CAJVPV010001558">
    <property type="protein sequence ID" value="CAG8501168.1"/>
    <property type="molecule type" value="Genomic_DNA"/>
</dbReference>
<evidence type="ECO:0000256" key="1">
    <source>
        <dbReference type="SAM" id="SignalP"/>
    </source>
</evidence>
<dbReference type="InterPro" id="IPR005151">
    <property type="entry name" value="Tail-specific_protease"/>
</dbReference>
<sequence>MIIHVLFIALALYTTPTLSLLKDPCARIATKPNESHSYDDVKACFLSTPFNASAAMNTLVTLKDIFKDIYVFTDQSKEPVKEGFDYTPLDILNVLDTFLDKKKYITDFEFNKDLRSTIKKLRDGHTEFQPGCYLNDVLFDQQIYLYSIVSNGKQIIKVFDDTVDGRNVDCEVTHINTKPALQVVKEFARTQLSTSRDLGVRFNDALASVRWAEITPTSNQFSVRNELPESESITYSLKCPNQKPFQLVRKWNITTNFFLGWSNEKTFQQYCFSTDFVAGSRESKNVVNSPPLTYGEAKQVYFGAANAYILGKDLGIIEIGTFSFKRSHDSFGYEYQGAFQELVKRKVKKVVIDFSNNPGGLLKFSIFLGGLIIPSEHFIFPTDLRVPPIIQQAIRSESQPESDGGFYQASSRNSFETEKPFTSADQFIGNRNLTRGGTTNRYSALINDQLPDLLLKIIKDQRTSPIQFPWTNDSIIILTNGHCGSACALVTQFFAEIGQYRTATVGGFLGQPLSFSSYPGGQILDDGILGDINAPNKFESNKRLTFTIREAYSLKNLNEVLEFQYRPSNYRLYYDEQSARDISLLWKQAADFLR</sequence>
<feature type="domain" description="CPAF-like PDZ" evidence="3">
    <location>
        <begin position="139"/>
        <end position="238"/>
    </location>
</feature>
<dbReference type="PANTHER" id="PTHR37049">
    <property type="entry name" value="PEPTIDASE S41 FAMILY PROTEIN"/>
    <property type="match status" value="1"/>
</dbReference>
<accession>A0A9N8ZMH6</accession>
<dbReference type="PANTHER" id="PTHR37049:SF4">
    <property type="entry name" value="RHODANESE DOMAIN-CONTAINING PROTEIN"/>
    <property type="match status" value="1"/>
</dbReference>
<comment type="caution">
    <text evidence="4">The sequence shown here is derived from an EMBL/GenBank/DDBJ whole genome shotgun (WGS) entry which is preliminary data.</text>
</comment>
<evidence type="ECO:0000313" key="4">
    <source>
        <dbReference type="EMBL" id="CAG8501168.1"/>
    </source>
</evidence>